<dbReference type="GO" id="GO:0000993">
    <property type="term" value="F:RNA polymerase II complex binding"/>
    <property type="evidence" value="ECO:0007669"/>
    <property type="project" value="InterPro"/>
</dbReference>
<gene>
    <name evidence="3" type="ORF">CCUR1050_LOCUS10793</name>
</gene>
<evidence type="ECO:0000256" key="1">
    <source>
        <dbReference type="SAM" id="MobiDB-lite"/>
    </source>
</evidence>
<feature type="domain" description="CID" evidence="2">
    <location>
        <begin position="2"/>
        <end position="135"/>
    </location>
</feature>
<dbReference type="GO" id="GO:0005737">
    <property type="term" value="C:cytoplasm"/>
    <property type="evidence" value="ECO:0007669"/>
    <property type="project" value="TreeGrafter"/>
</dbReference>
<dbReference type="PROSITE" id="PS51391">
    <property type="entry name" value="CID"/>
    <property type="match status" value="1"/>
</dbReference>
<dbReference type="InterPro" id="IPR008942">
    <property type="entry name" value="ENTH_VHS"/>
</dbReference>
<dbReference type="Pfam" id="PF04818">
    <property type="entry name" value="CID"/>
    <property type="match status" value="1"/>
</dbReference>
<feature type="compositionally biased region" description="Low complexity" evidence="1">
    <location>
        <begin position="293"/>
        <end position="304"/>
    </location>
</feature>
<organism evidence="3">
    <name type="scientific">Cryptomonas curvata</name>
    <dbReference type="NCBI Taxonomy" id="233186"/>
    <lineage>
        <taxon>Eukaryota</taxon>
        <taxon>Cryptophyceae</taxon>
        <taxon>Cryptomonadales</taxon>
        <taxon>Cryptomonadaceae</taxon>
        <taxon>Cryptomonas</taxon>
    </lineage>
</organism>
<feature type="region of interest" description="Disordered" evidence="1">
    <location>
        <begin position="537"/>
        <end position="559"/>
    </location>
</feature>
<dbReference type="EMBL" id="HBEZ01019525">
    <property type="protein sequence ID" value="CAD8633112.1"/>
    <property type="molecule type" value="Transcribed_RNA"/>
</dbReference>
<evidence type="ECO:0000259" key="2">
    <source>
        <dbReference type="PROSITE" id="PS51391"/>
    </source>
</evidence>
<dbReference type="PANTHER" id="PTHR15921">
    <property type="entry name" value="PRE-MRNA CLEAVAGE COMPLEX II"/>
    <property type="match status" value="1"/>
</dbReference>
<dbReference type="InterPro" id="IPR045154">
    <property type="entry name" value="PCF11-like"/>
</dbReference>
<dbReference type="GO" id="GO:0031124">
    <property type="term" value="P:mRNA 3'-end processing"/>
    <property type="evidence" value="ECO:0007669"/>
    <property type="project" value="InterPro"/>
</dbReference>
<dbReference type="CDD" id="cd16982">
    <property type="entry name" value="CID_Pcf11"/>
    <property type="match status" value="1"/>
</dbReference>
<reference evidence="3" key="1">
    <citation type="submission" date="2021-01" db="EMBL/GenBank/DDBJ databases">
        <authorList>
            <person name="Corre E."/>
            <person name="Pelletier E."/>
            <person name="Niang G."/>
            <person name="Scheremetjew M."/>
            <person name="Finn R."/>
            <person name="Kale V."/>
            <person name="Holt S."/>
            <person name="Cochrane G."/>
            <person name="Meng A."/>
            <person name="Brown T."/>
            <person name="Cohen L."/>
        </authorList>
    </citation>
    <scope>NUCLEOTIDE SEQUENCE</scope>
    <source>
        <strain evidence="3">CCAP979/52</strain>
    </source>
</reference>
<dbReference type="GO" id="GO:0006369">
    <property type="term" value="P:termination of RNA polymerase II transcription"/>
    <property type="evidence" value="ECO:0007669"/>
    <property type="project" value="InterPro"/>
</dbReference>
<proteinExistence type="predicted"/>
<dbReference type="SMART" id="SM00582">
    <property type="entry name" value="RPR"/>
    <property type="match status" value="1"/>
</dbReference>
<accession>A0A7S0M748</accession>
<protein>
    <recommendedName>
        <fullName evidence="2">CID domain-containing protein</fullName>
    </recommendedName>
</protein>
<dbReference type="InterPro" id="IPR006569">
    <property type="entry name" value="CID_dom"/>
</dbReference>
<sequence length="559" mass="62359">MDTDEFLRQYETDLRAMTRADKGLINSLTMLAADHVSNGDIRMGIVRTIEKVVTTALAQHKLIPLYLMDSIVKNVGGAYSSLFMTNLTPTFCDAFGVVDNKTRQSFIKLLDTWQTQSVFSQQKNDEIRLRLAALLSAEASNERAQIPAPVIPPPNVAQPMAPPAHAPFPRHAMGNLPVNDVNPNFVHGFRGPASVQEQLAVSQSRVHSLLGTLQPGPPQIPMHLPPPMQAQHHPAPVIMQQGGWPQAPQPQMPMHPPQHHPMSMNMNQGFHHHPVQNNQFVQPLQPQHPQPGPQSHFPQPALAAPLPPPATPHPLQMTGFHPQQINLQPRVPDHSRPMQSTGSLFGTVRSLNANDLGSQDVSPVIRGLYDDQPHECKSDGRRFRAKEDLQKHLDKLFAINKARKDCTGIKERQWFRRMEDWVSCADVIERPATTPAQDVKDANRMEVEITMSVEKAAEEEENAEKVPAEEFDHGTRCADCFEELRRSYDAEEECWFFKGVLRVNPVGQKDEHGRILVHRKCFQPGNRYSGDVISPVPVTPRAGGPDQQWVSVKSEGGTG</sequence>
<dbReference type="GO" id="GO:0005849">
    <property type="term" value="C:mRNA cleavage factor complex"/>
    <property type="evidence" value="ECO:0007669"/>
    <property type="project" value="TreeGrafter"/>
</dbReference>
<feature type="region of interest" description="Disordered" evidence="1">
    <location>
        <begin position="282"/>
        <end position="311"/>
    </location>
</feature>
<dbReference type="PANTHER" id="PTHR15921:SF3">
    <property type="entry name" value="PRE-MRNA CLEAVAGE COMPLEX 2 PROTEIN PCF11"/>
    <property type="match status" value="1"/>
</dbReference>
<evidence type="ECO:0000313" key="3">
    <source>
        <dbReference type="EMBL" id="CAD8633112.1"/>
    </source>
</evidence>
<dbReference type="Gene3D" id="1.25.40.90">
    <property type="match status" value="1"/>
</dbReference>
<dbReference type="InterPro" id="IPR047415">
    <property type="entry name" value="Pcf11_CID"/>
</dbReference>
<dbReference type="SUPFAM" id="SSF48464">
    <property type="entry name" value="ENTH/VHS domain"/>
    <property type="match status" value="1"/>
</dbReference>
<dbReference type="GO" id="GO:0003729">
    <property type="term" value="F:mRNA binding"/>
    <property type="evidence" value="ECO:0007669"/>
    <property type="project" value="InterPro"/>
</dbReference>
<dbReference type="AlphaFoldDB" id="A0A7S0M748"/>
<name>A0A7S0M748_9CRYP</name>